<accession>A0A5C6C6M9</accession>
<dbReference type="RefSeq" id="WP_146596786.1">
    <property type="nucleotide sequence ID" value="NZ_SJPT01000009.1"/>
</dbReference>
<dbReference type="PANTHER" id="PTHR36503">
    <property type="entry name" value="BLR2520 PROTEIN"/>
    <property type="match status" value="1"/>
</dbReference>
<dbReference type="Pfam" id="PF00903">
    <property type="entry name" value="Glyoxalase"/>
    <property type="match status" value="1"/>
</dbReference>
<reference evidence="2 3" key="1">
    <citation type="submission" date="2019-02" db="EMBL/GenBank/DDBJ databases">
        <title>Deep-cultivation of Planctomycetes and their phenomic and genomic characterization uncovers novel biology.</title>
        <authorList>
            <person name="Wiegand S."/>
            <person name="Jogler M."/>
            <person name="Boedeker C."/>
            <person name="Pinto D."/>
            <person name="Vollmers J."/>
            <person name="Rivas-Marin E."/>
            <person name="Kohn T."/>
            <person name="Peeters S.H."/>
            <person name="Heuer A."/>
            <person name="Rast P."/>
            <person name="Oberbeckmann S."/>
            <person name="Bunk B."/>
            <person name="Jeske O."/>
            <person name="Meyerdierks A."/>
            <person name="Storesund J.E."/>
            <person name="Kallscheuer N."/>
            <person name="Luecker S."/>
            <person name="Lage O.M."/>
            <person name="Pohl T."/>
            <person name="Merkel B.J."/>
            <person name="Hornburger P."/>
            <person name="Mueller R.-W."/>
            <person name="Bruemmer F."/>
            <person name="Labrenz M."/>
            <person name="Spormann A.M."/>
            <person name="Op Den Camp H."/>
            <person name="Overmann J."/>
            <person name="Amann R."/>
            <person name="Jetten M.S.M."/>
            <person name="Mascher T."/>
            <person name="Medema M.H."/>
            <person name="Devos D.P."/>
            <person name="Kaster A.-K."/>
            <person name="Ovreas L."/>
            <person name="Rohde M."/>
            <person name="Galperin M.Y."/>
            <person name="Jogler C."/>
        </authorList>
    </citation>
    <scope>NUCLEOTIDE SEQUENCE [LARGE SCALE GENOMIC DNA]</scope>
    <source>
        <strain evidence="2 3">Pla52o</strain>
    </source>
</reference>
<dbReference type="InterPro" id="IPR004360">
    <property type="entry name" value="Glyas_Fos-R_dOase_dom"/>
</dbReference>
<dbReference type="AlphaFoldDB" id="A0A5C6C6M9"/>
<evidence type="ECO:0000259" key="1">
    <source>
        <dbReference type="PROSITE" id="PS51819"/>
    </source>
</evidence>
<dbReference type="EMBL" id="SJPT01000009">
    <property type="protein sequence ID" value="TWU20283.1"/>
    <property type="molecule type" value="Genomic_DNA"/>
</dbReference>
<evidence type="ECO:0000313" key="3">
    <source>
        <dbReference type="Proteomes" id="UP000316304"/>
    </source>
</evidence>
<dbReference type="InterPro" id="IPR029068">
    <property type="entry name" value="Glyas_Bleomycin-R_OHBP_Dase"/>
</dbReference>
<comment type="caution">
    <text evidence="2">The sequence shown here is derived from an EMBL/GenBank/DDBJ whole genome shotgun (WGS) entry which is preliminary data.</text>
</comment>
<keyword evidence="3" id="KW-1185">Reference proteome</keyword>
<protein>
    <submittedName>
        <fullName evidence="2">Glyoxalase-like domain protein</fullName>
    </submittedName>
</protein>
<dbReference type="OrthoDB" id="214074at2"/>
<dbReference type="Proteomes" id="UP000316304">
    <property type="component" value="Unassembled WGS sequence"/>
</dbReference>
<dbReference type="Gene3D" id="3.10.180.10">
    <property type="entry name" value="2,3-Dihydroxybiphenyl 1,2-Dioxygenase, domain 1"/>
    <property type="match status" value="1"/>
</dbReference>
<organism evidence="2 3">
    <name type="scientific">Novipirellula galeiformis</name>
    <dbReference type="NCBI Taxonomy" id="2528004"/>
    <lineage>
        <taxon>Bacteria</taxon>
        <taxon>Pseudomonadati</taxon>
        <taxon>Planctomycetota</taxon>
        <taxon>Planctomycetia</taxon>
        <taxon>Pirellulales</taxon>
        <taxon>Pirellulaceae</taxon>
        <taxon>Novipirellula</taxon>
    </lineage>
</organism>
<sequence length="116" mass="13034">MRISAVTLATTCMSTAVDFYKRLGFELHRGGESATFTTFSVGKHHLNLRLLESASAPPSTTLVIFGVNDVDKMHRLLLERGLHPEFEPRDAEWGERYFHIRDPDGHPLSFAEPLAP</sequence>
<proteinExistence type="predicted"/>
<feature type="domain" description="VOC" evidence="1">
    <location>
        <begin position="2"/>
        <end position="113"/>
    </location>
</feature>
<evidence type="ECO:0000313" key="2">
    <source>
        <dbReference type="EMBL" id="TWU20283.1"/>
    </source>
</evidence>
<gene>
    <name evidence="2" type="ORF">Pla52o_48010</name>
</gene>
<dbReference type="PANTHER" id="PTHR36503:SF3">
    <property type="entry name" value="BLR0126 PROTEIN"/>
    <property type="match status" value="1"/>
</dbReference>
<dbReference type="PROSITE" id="PS51819">
    <property type="entry name" value="VOC"/>
    <property type="match status" value="1"/>
</dbReference>
<dbReference type="InterPro" id="IPR037523">
    <property type="entry name" value="VOC_core"/>
</dbReference>
<dbReference type="SUPFAM" id="SSF54593">
    <property type="entry name" value="Glyoxalase/Bleomycin resistance protein/Dihydroxybiphenyl dioxygenase"/>
    <property type="match status" value="1"/>
</dbReference>
<name>A0A5C6C6M9_9BACT</name>